<feature type="transmembrane region" description="Helical" evidence="1">
    <location>
        <begin position="76"/>
        <end position="94"/>
    </location>
</feature>
<accession>S0FRG8</accession>
<comment type="caution">
    <text evidence="2">The sequence shown here is derived from an EMBL/GenBank/DDBJ whole genome shotgun (WGS) entry which is preliminary data.</text>
</comment>
<dbReference type="eggNOG" id="ENOG50326F1">
    <property type="taxonomic scope" value="Bacteria"/>
</dbReference>
<feature type="transmembrane region" description="Helical" evidence="1">
    <location>
        <begin position="99"/>
        <end position="117"/>
    </location>
</feature>
<evidence type="ECO:0000313" key="2">
    <source>
        <dbReference type="EMBL" id="EMS72946.1"/>
    </source>
</evidence>
<feature type="transmembrane region" description="Helical" evidence="1">
    <location>
        <begin position="227"/>
        <end position="244"/>
    </location>
</feature>
<keyword evidence="1" id="KW-0812">Transmembrane</keyword>
<feature type="transmembrane region" description="Helical" evidence="1">
    <location>
        <begin position="6"/>
        <end position="24"/>
    </location>
</feature>
<dbReference type="STRING" id="1195236.CTER_1124"/>
<dbReference type="AlphaFoldDB" id="S0FRG8"/>
<keyword evidence="3" id="KW-1185">Reference proteome</keyword>
<sequence>MPNLFWYICLAVTGVGITAISMYLKRNTYRVSTLIVFYLFAAGTAWIGEFIVLGLFDSYAYKTGFFDNPWAQNLLGHLLLNTTVYPAVAVVMAAFSLRFGWISTVTAFYLAIEYLFVKQGLYEHHWWRYHMTAITTVVFLAIAKLWFDKLILKQYGAIRTITFYFVAMLIVHTPAPVLLLMGKLHYSLGFVDNYFKDLYLSSTIIIFFYHMFESFLLVVFTCVLKKWYWKIVPFIISIAVQSLFVKMNILVFNEGWGLFGTLVIYELFIAVFIMMEKFTLVPSGRYIRKIA</sequence>
<feature type="transmembrane region" description="Helical" evidence="1">
    <location>
        <begin position="36"/>
        <end position="56"/>
    </location>
</feature>
<evidence type="ECO:0000313" key="3">
    <source>
        <dbReference type="Proteomes" id="UP000014155"/>
    </source>
</evidence>
<feature type="transmembrane region" description="Helical" evidence="1">
    <location>
        <begin position="129"/>
        <end position="147"/>
    </location>
</feature>
<dbReference type="RefSeq" id="WP_004624696.1">
    <property type="nucleotide sequence ID" value="NZ_AORV01000025.1"/>
</dbReference>
<feature type="transmembrane region" description="Helical" evidence="1">
    <location>
        <begin position="159"/>
        <end position="179"/>
    </location>
</feature>
<dbReference type="Proteomes" id="UP000014155">
    <property type="component" value="Unassembled WGS sequence"/>
</dbReference>
<feature type="transmembrane region" description="Helical" evidence="1">
    <location>
        <begin position="199"/>
        <end position="220"/>
    </location>
</feature>
<proteinExistence type="predicted"/>
<organism evidence="2 3">
    <name type="scientific">Ruminiclostridium cellobioparum subsp. termitidis CT1112</name>
    <dbReference type="NCBI Taxonomy" id="1195236"/>
    <lineage>
        <taxon>Bacteria</taxon>
        <taxon>Bacillati</taxon>
        <taxon>Bacillota</taxon>
        <taxon>Clostridia</taxon>
        <taxon>Eubacteriales</taxon>
        <taxon>Oscillospiraceae</taxon>
        <taxon>Ruminiclostridium</taxon>
    </lineage>
</organism>
<evidence type="ECO:0000256" key="1">
    <source>
        <dbReference type="SAM" id="Phobius"/>
    </source>
</evidence>
<protein>
    <submittedName>
        <fullName evidence="2">Uncharacterized protein</fullName>
    </submittedName>
</protein>
<reference evidence="2 3" key="1">
    <citation type="journal article" date="2013" name="Genome Announc.">
        <title>Draft Genome Sequence of the Cellulolytic, Mesophilic, Anaerobic Bacterium Clostridium termitidis Strain CT1112 (DSM 5398).</title>
        <authorList>
            <person name="Lal S."/>
            <person name="Ramachandran U."/>
            <person name="Zhang X."/>
            <person name="Munir R."/>
            <person name="Sparling R."/>
            <person name="Levin D.B."/>
        </authorList>
    </citation>
    <scope>NUCLEOTIDE SEQUENCE [LARGE SCALE GENOMIC DNA]</scope>
    <source>
        <strain evidence="2 3">CT1112</strain>
    </source>
</reference>
<name>S0FRG8_RUMCE</name>
<keyword evidence="1" id="KW-0472">Membrane</keyword>
<feature type="transmembrane region" description="Helical" evidence="1">
    <location>
        <begin position="256"/>
        <end position="275"/>
    </location>
</feature>
<dbReference type="PATRIC" id="fig|1195236.3.peg.1421"/>
<dbReference type="EMBL" id="AORV01000025">
    <property type="protein sequence ID" value="EMS72946.1"/>
    <property type="molecule type" value="Genomic_DNA"/>
</dbReference>
<gene>
    <name evidence="2" type="ORF">CTER_1124</name>
</gene>
<keyword evidence="1" id="KW-1133">Transmembrane helix</keyword>